<dbReference type="Proteomes" id="UP000492821">
    <property type="component" value="Unassembled WGS sequence"/>
</dbReference>
<evidence type="ECO:0000313" key="4">
    <source>
        <dbReference type="WBParaSite" id="Pan_g373.t1"/>
    </source>
</evidence>
<keyword evidence="3" id="KW-1185">Reference proteome</keyword>
<feature type="signal peptide" evidence="2">
    <location>
        <begin position="1"/>
        <end position="23"/>
    </location>
</feature>
<feature type="chain" id="PRO_5028826283" evidence="2">
    <location>
        <begin position="24"/>
        <end position="273"/>
    </location>
</feature>
<feature type="compositionally biased region" description="Gly residues" evidence="1">
    <location>
        <begin position="132"/>
        <end position="141"/>
    </location>
</feature>
<name>A0A7E4VWS3_PANRE</name>
<reference evidence="4" key="2">
    <citation type="submission" date="2020-10" db="UniProtKB">
        <authorList>
            <consortium name="WormBaseParasite"/>
        </authorList>
    </citation>
    <scope>IDENTIFICATION</scope>
</reference>
<protein>
    <submittedName>
        <fullName evidence="4">Translation initiation factor IF-2</fullName>
    </submittedName>
</protein>
<dbReference type="AlphaFoldDB" id="A0A7E4VWS3"/>
<dbReference type="WBParaSite" id="Pan_g373.t1">
    <property type="protein sequence ID" value="Pan_g373.t1"/>
    <property type="gene ID" value="Pan_g373"/>
</dbReference>
<feature type="compositionally biased region" description="Gly residues" evidence="1">
    <location>
        <begin position="75"/>
        <end position="124"/>
    </location>
</feature>
<evidence type="ECO:0000256" key="1">
    <source>
        <dbReference type="SAM" id="MobiDB-lite"/>
    </source>
</evidence>
<sequence>MVLSRGLIASAVVVLAVLEFGDGQLEQVGFAVGGILDSVLHPRPPPPMGGFGMGPEGPPRHRHRPRFDDYEEGGPEWGPQGGGRGPWGGGPRGGGPWGGRGGGRWGGGPRGGGPWGAGGEGGDWNGPQDGPNGAGWGGPQGPQGPNGWNGPTGSGGAAGNAAWSSQQPQQPVPATRTPAASVPPSQSFADIDTTGARTFANNANPAPAPAPAATRAPAPAPTRAPAPAPPPRATPAPARATAAPIRQPGTSGGGLFGDPNNRPATLRGPPASR</sequence>
<proteinExistence type="predicted"/>
<feature type="compositionally biased region" description="Low complexity" evidence="1">
    <location>
        <begin position="235"/>
        <end position="244"/>
    </location>
</feature>
<reference evidence="3" key="1">
    <citation type="journal article" date="2013" name="Genetics">
        <title>The draft genome and transcriptome of Panagrellus redivivus are shaped by the harsh demands of a free-living lifestyle.</title>
        <authorList>
            <person name="Srinivasan J."/>
            <person name="Dillman A.R."/>
            <person name="Macchietto M.G."/>
            <person name="Heikkinen L."/>
            <person name="Lakso M."/>
            <person name="Fracchia K.M."/>
            <person name="Antoshechkin I."/>
            <person name="Mortazavi A."/>
            <person name="Wong G."/>
            <person name="Sternberg P.W."/>
        </authorList>
    </citation>
    <scope>NUCLEOTIDE SEQUENCE [LARGE SCALE GENOMIC DNA]</scope>
    <source>
        <strain evidence="3">MT8872</strain>
    </source>
</reference>
<feature type="compositionally biased region" description="Low complexity" evidence="1">
    <location>
        <begin position="196"/>
        <end position="217"/>
    </location>
</feature>
<keyword evidence="2" id="KW-0732">Signal</keyword>
<feature type="region of interest" description="Disordered" evidence="1">
    <location>
        <begin position="47"/>
        <end position="273"/>
    </location>
</feature>
<feature type="compositionally biased region" description="Pro residues" evidence="1">
    <location>
        <begin position="218"/>
        <end position="234"/>
    </location>
</feature>
<evidence type="ECO:0000256" key="2">
    <source>
        <dbReference type="SAM" id="SignalP"/>
    </source>
</evidence>
<evidence type="ECO:0000313" key="3">
    <source>
        <dbReference type="Proteomes" id="UP000492821"/>
    </source>
</evidence>
<accession>A0A7E4VWS3</accession>
<organism evidence="3 4">
    <name type="scientific">Panagrellus redivivus</name>
    <name type="common">Microworm</name>
    <dbReference type="NCBI Taxonomy" id="6233"/>
    <lineage>
        <taxon>Eukaryota</taxon>
        <taxon>Metazoa</taxon>
        <taxon>Ecdysozoa</taxon>
        <taxon>Nematoda</taxon>
        <taxon>Chromadorea</taxon>
        <taxon>Rhabditida</taxon>
        <taxon>Tylenchina</taxon>
        <taxon>Panagrolaimomorpha</taxon>
        <taxon>Panagrolaimoidea</taxon>
        <taxon>Panagrolaimidae</taxon>
        <taxon>Panagrellus</taxon>
    </lineage>
</organism>